<evidence type="ECO:0000256" key="3">
    <source>
        <dbReference type="ARBA" id="ARBA00022448"/>
    </source>
</evidence>
<sequence>MPGLRPLTLVAALLLAGSATAQLVPEELVVESLPEKLPPHWVWVNDVAFFNMSDGRAYLIDADTGRFMGMVSGGYSHLKLGIDRRGDRFVVPGTYYSRGTRGERTDVLTFYATKNLEPGSEIILPPKKYSGLPFVGTSNLTDDGRFMIIYNFTPEQSVTVADLERKALVGEFETPGCALIYPVGPRRFMMQCGDGSMQLANLTADGRVTLGGVSKPLWDLDNPATERAVRISESRWMFFTFDSDVIVVDGSGDQPKVVEKWSLVGPKPDGWRLGGLQPSAYHAATGTLYAVMHQGGRETRKDPGQQVWVFDVRTRKKIRQIDLASPATSIAVSEDAKPLLYAAQFGVPSLHVYDALNGQKLRSIDQLGQTLTYIQPAPVGQ</sequence>
<keyword evidence="11" id="KW-1185">Reference proteome</keyword>
<organism evidence="10 11">
    <name type="scientific">Sandarakinorhabdus cyanobacteriorum</name>
    <dbReference type="NCBI Taxonomy" id="1981098"/>
    <lineage>
        <taxon>Bacteria</taxon>
        <taxon>Pseudomonadati</taxon>
        <taxon>Pseudomonadota</taxon>
        <taxon>Alphaproteobacteria</taxon>
        <taxon>Sphingomonadales</taxon>
        <taxon>Sphingosinicellaceae</taxon>
        <taxon>Sandarakinorhabdus</taxon>
    </lineage>
</organism>
<dbReference type="OrthoDB" id="7209000at2"/>
<dbReference type="Gene3D" id="2.130.10.10">
    <property type="entry name" value="YVTN repeat-like/Quinoprotein amine dehydrogenase"/>
    <property type="match status" value="1"/>
</dbReference>
<evidence type="ECO:0000256" key="1">
    <source>
        <dbReference type="ARBA" id="ARBA00004418"/>
    </source>
</evidence>
<dbReference type="InterPro" id="IPR011044">
    <property type="entry name" value="Quino_amine_DH_bsu"/>
</dbReference>
<keyword evidence="6" id="KW-0249">Electron transport</keyword>
<evidence type="ECO:0000313" key="10">
    <source>
        <dbReference type="EMBL" id="OYQ29564.1"/>
    </source>
</evidence>
<evidence type="ECO:0000313" key="11">
    <source>
        <dbReference type="Proteomes" id="UP000216991"/>
    </source>
</evidence>
<keyword evidence="7" id="KW-0560">Oxidoreductase</keyword>
<dbReference type="EMBL" id="NOXT01000104">
    <property type="protein sequence ID" value="OYQ29564.1"/>
    <property type="molecule type" value="Genomic_DNA"/>
</dbReference>
<dbReference type="SUPFAM" id="SSF50969">
    <property type="entry name" value="YVTN repeat-like/Quinoprotein amine dehydrogenase"/>
    <property type="match status" value="1"/>
</dbReference>
<dbReference type="AlphaFoldDB" id="A0A255YLN0"/>
<evidence type="ECO:0000256" key="5">
    <source>
        <dbReference type="ARBA" id="ARBA00022764"/>
    </source>
</evidence>
<comment type="subcellular location">
    <subcellularLocation>
        <location evidence="1">Periplasm</location>
    </subcellularLocation>
</comment>
<keyword evidence="8" id="KW-1015">Disulfide bond</keyword>
<evidence type="ECO:0000256" key="6">
    <source>
        <dbReference type="ARBA" id="ARBA00022982"/>
    </source>
</evidence>
<feature type="disulfide bond" evidence="8">
    <location>
        <begin position="177"/>
        <end position="192"/>
    </location>
</feature>
<dbReference type="Proteomes" id="UP000216991">
    <property type="component" value="Unassembled WGS sequence"/>
</dbReference>
<evidence type="ECO:0000256" key="7">
    <source>
        <dbReference type="ARBA" id="ARBA00023002"/>
    </source>
</evidence>
<gene>
    <name evidence="10" type="ORF">CHU93_07555</name>
</gene>
<evidence type="ECO:0000256" key="2">
    <source>
        <dbReference type="ARBA" id="ARBA00010548"/>
    </source>
</evidence>
<dbReference type="RefSeq" id="WP_094473489.1">
    <property type="nucleotide sequence ID" value="NZ_NOXT01000104.1"/>
</dbReference>
<keyword evidence="4 9" id="KW-0732">Signal</keyword>
<evidence type="ECO:0000256" key="8">
    <source>
        <dbReference type="PIRSR" id="PIRSR609451-50"/>
    </source>
</evidence>
<dbReference type="InterPro" id="IPR015943">
    <property type="entry name" value="WD40/YVTN_repeat-like_dom_sf"/>
</dbReference>
<dbReference type="Pfam" id="PF06433">
    <property type="entry name" value="Me-amine-dh_H"/>
    <property type="match status" value="1"/>
</dbReference>
<protein>
    <submittedName>
        <fullName evidence="10">Amine dehydrogenase</fullName>
    </submittedName>
</protein>
<comment type="caution">
    <text evidence="10">The sequence shown here is derived from an EMBL/GenBank/DDBJ whole genome shotgun (WGS) entry which is preliminary data.</text>
</comment>
<dbReference type="GO" id="GO:0042597">
    <property type="term" value="C:periplasmic space"/>
    <property type="evidence" value="ECO:0007669"/>
    <property type="project" value="UniProtKB-SubCell"/>
</dbReference>
<dbReference type="GO" id="GO:0030058">
    <property type="term" value="F:aliphatic amine dehydrogenase activity"/>
    <property type="evidence" value="ECO:0007669"/>
    <property type="project" value="InterPro"/>
</dbReference>
<accession>A0A255YLN0</accession>
<name>A0A255YLN0_9SPHN</name>
<feature type="signal peptide" evidence="9">
    <location>
        <begin position="1"/>
        <end position="21"/>
    </location>
</feature>
<evidence type="ECO:0000256" key="9">
    <source>
        <dbReference type="SAM" id="SignalP"/>
    </source>
</evidence>
<evidence type="ECO:0000256" key="4">
    <source>
        <dbReference type="ARBA" id="ARBA00022729"/>
    </source>
</evidence>
<reference evidence="10 11" key="1">
    <citation type="submission" date="2017-07" db="EMBL/GenBank/DDBJ databases">
        <title>Sandarakinorhabdus cyanobacteriorum sp. nov., a novel bacterium isolated from cyanobacterial aggregates in a eutrophic lake.</title>
        <authorList>
            <person name="Cai H."/>
        </authorList>
    </citation>
    <scope>NUCLEOTIDE SEQUENCE [LARGE SCALE GENOMIC DNA]</scope>
    <source>
        <strain evidence="10 11">TH057</strain>
    </source>
</reference>
<feature type="chain" id="PRO_5013033348" evidence="9">
    <location>
        <begin position="22"/>
        <end position="381"/>
    </location>
</feature>
<keyword evidence="5" id="KW-0574">Periplasm</keyword>
<keyword evidence="3" id="KW-0813">Transport</keyword>
<dbReference type="InterPro" id="IPR009451">
    <property type="entry name" value="Metamine_DH_Hvc"/>
</dbReference>
<proteinExistence type="inferred from homology"/>
<comment type="similarity">
    <text evidence="2">Belongs to the aromatic amine dehydrogenase heavy chain family.</text>
</comment>